<reference evidence="5" key="1">
    <citation type="submission" date="2021-03" db="EMBL/GenBank/DDBJ databases">
        <authorList>
            <person name="Tagirdzhanova G."/>
        </authorList>
    </citation>
    <scope>NUCLEOTIDE SEQUENCE</scope>
</reference>
<dbReference type="GO" id="GO:0003682">
    <property type="term" value="F:chromatin binding"/>
    <property type="evidence" value="ECO:0007669"/>
    <property type="project" value="TreeGrafter"/>
</dbReference>
<sequence>MFYPNSVLVSRTPGIATIWLMATLGVRQNPKKISKQAILQIDIPEACQAIQHPDAPMALRLQSNLLYGISRVYSQKCLFVLAEAEATQNTLNNLFRLVRTSEPDPRAGKIRPELLVVPDDTSFALGISFPVIDFDASATFDSSGVSFIGSNTTGLSRASSQSDKSLYDFNIPQLDIPSSGSFIGEPSLPLPPGRSSVDNHLSTALEEADFLYDADFEFDVAGNIVDRDIPRRSSQVDQIEQDAGRSAVAALLAPPVRSLSQSKDEIISFLDDTGLVQDSVEQGVPGESVQSTEASEYIQETQTRRKRIAARPLPRDTAILIPFNEIQQWEQNYVPYVNGVRMVKEIKSRARHAKGNAAFILSNIGQTDVPMGGRPAADPLRKLATNLVKQLTGIDFDENVPKKSHKRRVSSTSFSSSASEDPKSRTRMHEDEEEFRRDLIENEVGYLGMLDETVPSIELAREAITMIEDQSTQLPLPWSGSRAGSVYSGRLSRQASILSARGSGNASARRASSLCMFDRRVSRLPNASPLVGHTSAHNTSGDFPRELWFGSQQDDFLFDIGGESNTSPHGPGLDFQGSESFSPSAAKHNAEMTRESADFLAWIQDAVAAEEQQTEHGGDLPVRITFDKLLPIQEHLRAVAAQGFLQLLTLANSGTIEVSQQMKDHGGNDLWWGPLDISLVE</sequence>
<evidence type="ECO:0000256" key="1">
    <source>
        <dbReference type="ARBA" id="ARBA00004123"/>
    </source>
</evidence>
<dbReference type="Pfam" id="PF04825">
    <property type="entry name" value="Rad21_Rec8_N"/>
    <property type="match status" value="1"/>
</dbReference>
<evidence type="ECO:0000313" key="6">
    <source>
        <dbReference type="Proteomes" id="UP000664169"/>
    </source>
</evidence>
<proteinExistence type="predicted"/>
<comment type="subcellular location">
    <subcellularLocation>
        <location evidence="1">Nucleus</location>
    </subcellularLocation>
</comment>
<accession>A0A8H3IG04</accession>
<keyword evidence="2" id="KW-0539">Nucleus</keyword>
<dbReference type="InterPro" id="IPR006910">
    <property type="entry name" value="Rad21_Rec8_N"/>
</dbReference>
<dbReference type="Proteomes" id="UP000664169">
    <property type="component" value="Unassembled WGS sequence"/>
</dbReference>
<dbReference type="PANTHER" id="PTHR12585">
    <property type="entry name" value="SCC1 / RAD21 FAMILY MEMBER"/>
    <property type="match status" value="1"/>
</dbReference>
<gene>
    <name evidence="5" type="ORF">GOMPHAMPRED_008160</name>
</gene>
<dbReference type="PANTHER" id="PTHR12585:SF70">
    <property type="entry name" value="RAD21_REC8 N TERMINAL DOMAIN PROTEIN (AFU_ORTHOLOGUE AFUA_6G02900)"/>
    <property type="match status" value="1"/>
</dbReference>
<dbReference type="GO" id="GO:0007064">
    <property type="term" value="P:mitotic sister chromatid cohesion"/>
    <property type="evidence" value="ECO:0007669"/>
    <property type="project" value="TreeGrafter"/>
</dbReference>
<keyword evidence="6" id="KW-1185">Reference proteome</keyword>
<dbReference type="InterPro" id="IPR039781">
    <property type="entry name" value="Rad21/Rec8-like"/>
</dbReference>
<dbReference type="GO" id="GO:0005634">
    <property type="term" value="C:nucleus"/>
    <property type="evidence" value="ECO:0007669"/>
    <property type="project" value="UniProtKB-SubCell"/>
</dbReference>
<feature type="compositionally biased region" description="Low complexity" evidence="3">
    <location>
        <begin position="410"/>
        <end position="419"/>
    </location>
</feature>
<dbReference type="EMBL" id="CAJPDQ010000009">
    <property type="protein sequence ID" value="CAF9914435.1"/>
    <property type="molecule type" value="Genomic_DNA"/>
</dbReference>
<evidence type="ECO:0000256" key="2">
    <source>
        <dbReference type="ARBA" id="ARBA00023242"/>
    </source>
</evidence>
<feature type="domain" description="Rad21/Rec8-like protein N-terminal" evidence="4">
    <location>
        <begin position="1"/>
        <end position="105"/>
    </location>
</feature>
<dbReference type="AlphaFoldDB" id="A0A8H3IG04"/>
<feature type="compositionally biased region" description="Basic and acidic residues" evidence="3">
    <location>
        <begin position="420"/>
        <end position="434"/>
    </location>
</feature>
<dbReference type="OrthoDB" id="5427633at2759"/>
<organism evidence="5 6">
    <name type="scientific">Gomphillus americanus</name>
    <dbReference type="NCBI Taxonomy" id="1940652"/>
    <lineage>
        <taxon>Eukaryota</taxon>
        <taxon>Fungi</taxon>
        <taxon>Dikarya</taxon>
        <taxon>Ascomycota</taxon>
        <taxon>Pezizomycotina</taxon>
        <taxon>Lecanoromycetes</taxon>
        <taxon>OSLEUM clade</taxon>
        <taxon>Ostropomycetidae</taxon>
        <taxon>Ostropales</taxon>
        <taxon>Graphidaceae</taxon>
        <taxon>Gomphilloideae</taxon>
        <taxon>Gomphillus</taxon>
    </lineage>
</organism>
<comment type="caution">
    <text evidence="5">The sequence shown here is derived from an EMBL/GenBank/DDBJ whole genome shotgun (WGS) entry which is preliminary data.</text>
</comment>
<dbReference type="GO" id="GO:0030892">
    <property type="term" value="C:mitotic cohesin complex"/>
    <property type="evidence" value="ECO:0007669"/>
    <property type="project" value="TreeGrafter"/>
</dbReference>
<evidence type="ECO:0000256" key="3">
    <source>
        <dbReference type="SAM" id="MobiDB-lite"/>
    </source>
</evidence>
<name>A0A8H3IG04_9LECA</name>
<evidence type="ECO:0000313" key="5">
    <source>
        <dbReference type="EMBL" id="CAF9914435.1"/>
    </source>
</evidence>
<feature type="region of interest" description="Disordered" evidence="3">
    <location>
        <begin position="398"/>
        <end position="434"/>
    </location>
</feature>
<protein>
    <recommendedName>
        <fullName evidence="4">Rad21/Rec8-like protein N-terminal domain-containing protein</fullName>
    </recommendedName>
</protein>
<evidence type="ECO:0000259" key="4">
    <source>
        <dbReference type="Pfam" id="PF04825"/>
    </source>
</evidence>